<dbReference type="SUPFAM" id="SSF56322">
    <property type="entry name" value="ADC synthase"/>
    <property type="match status" value="1"/>
</dbReference>
<dbReference type="PANTHER" id="PTHR42839">
    <property type="entry name" value="ISOCHORISMATE SYNTHASE ENTC"/>
    <property type="match status" value="1"/>
</dbReference>
<evidence type="ECO:0000256" key="2">
    <source>
        <dbReference type="ARBA" id="ARBA00005297"/>
    </source>
</evidence>
<dbReference type="PRINTS" id="PR00095">
    <property type="entry name" value="ANTSNTHASEI"/>
</dbReference>
<dbReference type="InterPro" id="IPR005801">
    <property type="entry name" value="ADC_synthase"/>
</dbReference>
<evidence type="ECO:0000259" key="6">
    <source>
        <dbReference type="Pfam" id="PF00425"/>
    </source>
</evidence>
<dbReference type="Proteomes" id="UP000440224">
    <property type="component" value="Unassembled WGS sequence"/>
</dbReference>
<dbReference type="InterPro" id="IPR015890">
    <property type="entry name" value="Chorismate_C"/>
</dbReference>
<dbReference type="OrthoDB" id="9806579at2"/>
<accession>A0A6N7PVG8</accession>
<dbReference type="InterPro" id="IPR004561">
    <property type="entry name" value="IsoChor_synthase"/>
</dbReference>
<reference evidence="7 8" key="1">
    <citation type="submission" date="2019-10" db="EMBL/GenBank/DDBJ databases">
        <title>A soil myxobacterium in the family Polyangiaceae.</title>
        <authorList>
            <person name="Li Y."/>
            <person name="Wang J."/>
        </authorList>
    </citation>
    <scope>NUCLEOTIDE SEQUENCE [LARGE SCALE GENOMIC DNA]</scope>
    <source>
        <strain evidence="7 8">DSM 14734</strain>
    </source>
</reference>
<dbReference type="InterPro" id="IPR019999">
    <property type="entry name" value="Anth_synth_I-like"/>
</dbReference>
<keyword evidence="4 7" id="KW-0413">Isomerase</keyword>
<dbReference type="AlphaFoldDB" id="A0A6N7PVG8"/>
<dbReference type="Pfam" id="PF00425">
    <property type="entry name" value="Chorismate_bind"/>
    <property type="match status" value="1"/>
</dbReference>
<keyword evidence="8" id="KW-1185">Reference proteome</keyword>
<evidence type="ECO:0000256" key="1">
    <source>
        <dbReference type="ARBA" id="ARBA00000799"/>
    </source>
</evidence>
<dbReference type="PANTHER" id="PTHR42839:SF2">
    <property type="entry name" value="ISOCHORISMATE SYNTHASE ENTC"/>
    <property type="match status" value="1"/>
</dbReference>
<dbReference type="Gene3D" id="3.60.120.10">
    <property type="entry name" value="Anthranilate synthase"/>
    <property type="match status" value="1"/>
</dbReference>
<comment type="catalytic activity">
    <reaction evidence="1">
        <text>chorismate = isochorismate</text>
        <dbReference type="Rhea" id="RHEA:18985"/>
        <dbReference type="ChEBI" id="CHEBI:29748"/>
        <dbReference type="ChEBI" id="CHEBI:29780"/>
        <dbReference type="EC" id="5.4.4.2"/>
    </reaction>
</comment>
<gene>
    <name evidence="7" type="ORF">GF068_29625</name>
</gene>
<proteinExistence type="inferred from homology"/>
<name>A0A6N7PVG8_9BACT</name>
<evidence type="ECO:0000256" key="3">
    <source>
        <dbReference type="ARBA" id="ARBA00012824"/>
    </source>
</evidence>
<evidence type="ECO:0000313" key="8">
    <source>
        <dbReference type="Proteomes" id="UP000440224"/>
    </source>
</evidence>
<comment type="caution">
    <text evidence="7">The sequence shown here is derived from an EMBL/GenBank/DDBJ whole genome shotgun (WGS) entry which is preliminary data.</text>
</comment>
<evidence type="ECO:0000313" key="7">
    <source>
        <dbReference type="EMBL" id="MRG96048.1"/>
    </source>
</evidence>
<sequence>MSSGLGTDLLARLARATSRGAGSAGEIVAVVAPAPVVPAARLVAASASALPIVLFQAPRREGEEPLEVAGFGEAARVEGSGPGCLPSVTGAARRIFASLREERDADAGGAPGPRFVGGLSFQTESPRKEPWSAFADASFTLPRWLYVARAGEAWLWLLVHTGDLAPERSTIEAELVSIEAALGAATRPSSPLPPRGAGEGARIEGTSREAFCSLVREALAAIRARELDKVVPVAARRLSPARPLDARAAIARIAEAYAETTRFAVQRGDRVFLGASPERLVSRHGRVVSTDGLAGTTRRGEDDAALVRALLASPKERREHALVVEAIASALGPRCASLDVPEGPTIRSLPNVHHLWTPIRGALRDDTHVLSLVEALHPTPAVSGAPRERAKAWIAAHEPHARGWYTGAVGWFDAAGDGDFVVAIRAGLVSPDEAWLYAGAGIVEGSDPPAEYAEIRAKQAPMLAALGFGDIAADPDLQASNGLP</sequence>
<evidence type="ECO:0000256" key="4">
    <source>
        <dbReference type="ARBA" id="ARBA00023235"/>
    </source>
</evidence>
<feature type="domain" description="Chorismate-utilising enzyme C-terminal" evidence="6">
    <location>
        <begin position="208"/>
        <end position="458"/>
    </location>
</feature>
<dbReference type="GO" id="GO:0008909">
    <property type="term" value="F:isochorismate synthase activity"/>
    <property type="evidence" value="ECO:0007669"/>
    <property type="project" value="UniProtKB-EC"/>
</dbReference>
<dbReference type="EMBL" id="WJIE01000010">
    <property type="protein sequence ID" value="MRG96048.1"/>
    <property type="molecule type" value="Genomic_DNA"/>
</dbReference>
<protein>
    <recommendedName>
        <fullName evidence="3">isochorismate synthase</fullName>
        <ecNumber evidence="3">5.4.4.2</ecNumber>
    </recommendedName>
    <alternativeName>
        <fullName evidence="5">Isochorismate mutase</fullName>
    </alternativeName>
</protein>
<evidence type="ECO:0000256" key="5">
    <source>
        <dbReference type="ARBA" id="ARBA00041564"/>
    </source>
</evidence>
<dbReference type="NCBIfam" id="TIGR00543">
    <property type="entry name" value="isochor_syn"/>
    <property type="match status" value="1"/>
</dbReference>
<organism evidence="7 8">
    <name type="scientific">Polyangium spumosum</name>
    <dbReference type="NCBI Taxonomy" id="889282"/>
    <lineage>
        <taxon>Bacteria</taxon>
        <taxon>Pseudomonadati</taxon>
        <taxon>Myxococcota</taxon>
        <taxon>Polyangia</taxon>
        <taxon>Polyangiales</taxon>
        <taxon>Polyangiaceae</taxon>
        <taxon>Polyangium</taxon>
    </lineage>
</organism>
<comment type="similarity">
    <text evidence="2">Belongs to the isochorismate synthase family.</text>
</comment>
<dbReference type="EC" id="5.4.4.2" evidence="3"/>
<dbReference type="RefSeq" id="WP_153822860.1">
    <property type="nucleotide sequence ID" value="NZ_WJIE01000010.1"/>
</dbReference>